<protein>
    <submittedName>
        <fullName evidence="5">Hydratase</fullName>
    </submittedName>
</protein>
<evidence type="ECO:0000313" key="5">
    <source>
        <dbReference type="EMBL" id="BAW22840.1"/>
    </source>
</evidence>
<keyword evidence="3" id="KW-0456">Lyase</keyword>
<name>A0A1L7NBK1_PSEPU</name>
<evidence type="ECO:0000259" key="4">
    <source>
        <dbReference type="Pfam" id="PF01557"/>
    </source>
</evidence>
<proteinExistence type="inferred from homology"/>
<evidence type="ECO:0000256" key="3">
    <source>
        <dbReference type="ARBA" id="ARBA00023239"/>
    </source>
</evidence>
<dbReference type="GO" id="GO:0008684">
    <property type="term" value="F:2-oxopent-4-enoate hydratase activity"/>
    <property type="evidence" value="ECO:0007669"/>
    <property type="project" value="TreeGrafter"/>
</dbReference>
<dbReference type="Proteomes" id="UP000218731">
    <property type="component" value="Chromosome 1"/>
</dbReference>
<evidence type="ECO:0000256" key="2">
    <source>
        <dbReference type="ARBA" id="ARBA00022797"/>
    </source>
</evidence>
<dbReference type="PANTHER" id="PTHR30143:SF0">
    <property type="entry name" value="2-KETO-4-PENTENOATE HYDRATASE"/>
    <property type="match status" value="1"/>
</dbReference>
<organism evidence="5 6">
    <name type="scientific">Pseudomonas putida</name>
    <name type="common">Arthrobacter siderocapsulatus</name>
    <dbReference type="NCBI Taxonomy" id="303"/>
    <lineage>
        <taxon>Bacteria</taxon>
        <taxon>Pseudomonadati</taxon>
        <taxon>Pseudomonadota</taxon>
        <taxon>Gammaproteobacteria</taxon>
        <taxon>Pseudomonadales</taxon>
        <taxon>Pseudomonadaceae</taxon>
        <taxon>Pseudomonas</taxon>
    </lineage>
</organism>
<dbReference type="InterPro" id="IPR011234">
    <property type="entry name" value="Fumarylacetoacetase-like_C"/>
</dbReference>
<keyword evidence="2" id="KW-0058">Aromatic hydrocarbons catabolism</keyword>
<gene>
    <name evidence="5" type="ORF">KF715C_ch22670</name>
</gene>
<evidence type="ECO:0000256" key="1">
    <source>
        <dbReference type="ARBA" id="ARBA00010715"/>
    </source>
</evidence>
<dbReference type="EMBL" id="AP015029">
    <property type="protein sequence ID" value="BAW22840.1"/>
    <property type="molecule type" value="Genomic_DNA"/>
</dbReference>
<dbReference type="PANTHER" id="PTHR30143">
    <property type="entry name" value="ACID HYDRATASE"/>
    <property type="match status" value="1"/>
</dbReference>
<dbReference type="AlphaFoldDB" id="A0A1L7NBK1"/>
<feature type="domain" description="Fumarylacetoacetase-like C-terminal" evidence="4">
    <location>
        <begin position="86"/>
        <end position="251"/>
    </location>
</feature>
<reference evidence="5 6" key="1">
    <citation type="submission" date="2015-11" db="EMBL/GenBank/DDBJ databases">
        <title>Complete genome sequencing of a biphenyl-degrading bacterium, Pseudomonas putida KF715 (=NBRC110667).</title>
        <authorList>
            <person name="Suenaga H."/>
            <person name="Fujihara N."/>
            <person name="Watanabe T."/>
            <person name="Hirose J."/>
            <person name="Kimura N."/>
            <person name="Yamazoe A."/>
            <person name="Hosoyama A."/>
            <person name="Shimodaira J."/>
            <person name="Furukawa K."/>
        </authorList>
    </citation>
    <scope>NUCLEOTIDE SEQUENCE [LARGE SCALE GENOMIC DNA]</scope>
    <source>
        <strain evidence="5 6">KF715</strain>
    </source>
</reference>
<dbReference type="GO" id="GO:0005737">
    <property type="term" value="C:cytoplasm"/>
    <property type="evidence" value="ECO:0007669"/>
    <property type="project" value="TreeGrafter"/>
</dbReference>
<comment type="similarity">
    <text evidence="1">Belongs to the hydratase/decarboxylase family.</text>
</comment>
<accession>A0A1L7NBK1</accession>
<dbReference type="RefSeq" id="WP_016486159.1">
    <property type="nucleotide sequence ID" value="NZ_AP015029.1"/>
</dbReference>
<dbReference type="Gene3D" id="3.90.850.10">
    <property type="entry name" value="Fumarylacetoacetase-like, C-terminal domain"/>
    <property type="match status" value="1"/>
</dbReference>
<sequence>MNSSLFVPQRTAALLLQHWRSGELLTELPASLRPETLKQGYDSQDQFFAAAAGQRAGWKLGVGSPAGMRAANLSRPLIGQLEAKRCHADGVHIELPAVTPVTIECEIAFVLDRDIPPQAGRLPASEDIRATCVTFEVVRSRFVDRKRVGWPSFVADNVGFEALVVGNSLGAGINVPLLADLAETTEVYVDGELRARGLSGDAATDPLVSLAHLYAHAAERGQTLKAGDVVTTGAMCQPFDLNQTGHQVSARFLGQALSFTL</sequence>
<dbReference type="InterPro" id="IPR050772">
    <property type="entry name" value="Hydratase-Decarb/MhpD_sf"/>
</dbReference>
<dbReference type="InterPro" id="IPR036663">
    <property type="entry name" value="Fumarylacetoacetase_C_sf"/>
</dbReference>
<evidence type="ECO:0000313" key="6">
    <source>
        <dbReference type="Proteomes" id="UP000218731"/>
    </source>
</evidence>
<dbReference type="Pfam" id="PF01557">
    <property type="entry name" value="FAA_hydrolase"/>
    <property type="match status" value="1"/>
</dbReference>
<dbReference type="SUPFAM" id="SSF56529">
    <property type="entry name" value="FAH"/>
    <property type="match status" value="1"/>
</dbReference>